<dbReference type="Proteomes" id="UP000265566">
    <property type="component" value="Chromosome 4"/>
</dbReference>
<sequence>MNFIIHYKQIKSFTIIWMQIGSNMAETMKLVYVIILFLSIFLGITLSNSAFSHFIPGCKTDKDCPKFYGSNVRCRKGKCVQLG</sequence>
<evidence type="ECO:0000313" key="3">
    <source>
        <dbReference type="EMBL" id="RHN58950.1"/>
    </source>
</evidence>
<keyword evidence="1" id="KW-1133">Transmembrane helix</keyword>
<dbReference type="GO" id="GO:0046872">
    <property type="term" value="F:metal ion binding"/>
    <property type="evidence" value="ECO:0007669"/>
    <property type="project" value="InterPro"/>
</dbReference>
<dbReference type="Pfam" id="PF07127">
    <property type="entry name" value="Nodulin_late"/>
    <property type="match status" value="1"/>
</dbReference>
<organism evidence="3">
    <name type="scientific">Medicago truncatula</name>
    <name type="common">Barrel medic</name>
    <name type="synonym">Medicago tribuloides</name>
    <dbReference type="NCBI Taxonomy" id="3880"/>
    <lineage>
        <taxon>Eukaryota</taxon>
        <taxon>Viridiplantae</taxon>
        <taxon>Streptophyta</taxon>
        <taxon>Embryophyta</taxon>
        <taxon>Tracheophyta</taxon>
        <taxon>Spermatophyta</taxon>
        <taxon>Magnoliopsida</taxon>
        <taxon>eudicotyledons</taxon>
        <taxon>Gunneridae</taxon>
        <taxon>Pentapetalae</taxon>
        <taxon>rosids</taxon>
        <taxon>fabids</taxon>
        <taxon>Fabales</taxon>
        <taxon>Fabaceae</taxon>
        <taxon>Papilionoideae</taxon>
        <taxon>50 kb inversion clade</taxon>
        <taxon>NPAAA clade</taxon>
        <taxon>Hologalegina</taxon>
        <taxon>IRL clade</taxon>
        <taxon>Trifolieae</taxon>
        <taxon>Medicago</taxon>
    </lineage>
</organism>
<dbReference type="AlphaFoldDB" id="A0A396I018"/>
<feature type="domain" description="Late nodulin" evidence="2">
    <location>
        <begin position="24"/>
        <end position="79"/>
    </location>
</feature>
<keyword evidence="1" id="KW-0472">Membrane</keyword>
<evidence type="ECO:0000256" key="1">
    <source>
        <dbReference type="SAM" id="Phobius"/>
    </source>
</evidence>
<evidence type="ECO:0000259" key="2">
    <source>
        <dbReference type="Pfam" id="PF07127"/>
    </source>
</evidence>
<reference evidence="3" key="1">
    <citation type="journal article" date="2018" name="Nat. Plants">
        <title>Whole-genome landscape of Medicago truncatula symbiotic genes.</title>
        <authorList>
            <person name="Pecrix Y."/>
            <person name="Gamas P."/>
            <person name="Carrere S."/>
        </authorList>
    </citation>
    <scope>NUCLEOTIDE SEQUENCE</scope>
    <source>
        <tissue evidence="3">Leaves</tissue>
    </source>
</reference>
<dbReference type="Gramene" id="rna20911">
    <property type="protein sequence ID" value="RHN58950.1"/>
    <property type="gene ID" value="gene20911"/>
</dbReference>
<comment type="caution">
    <text evidence="3">The sequence shown here is derived from an EMBL/GenBank/DDBJ whole genome shotgun (WGS) entry which is preliminary data.</text>
</comment>
<proteinExistence type="predicted"/>
<feature type="transmembrane region" description="Helical" evidence="1">
    <location>
        <begin position="30"/>
        <end position="51"/>
    </location>
</feature>
<dbReference type="EMBL" id="PSQE01000004">
    <property type="protein sequence ID" value="RHN58950.1"/>
    <property type="molecule type" value="Genomic_DNA"/>
</dbReference>
<accession>A0A396I018</accession>
<keyword evidence="1" id="KW-0812">Transmembrane</keyword>
<name>A0A396I018_MEDTR</name>
<dbReference type="InterPro" id="IPR009810">
    <property type="entry name" value="Nodulin_late_dom"/>
</dbReference>
<protein>
    <submittedName>
        <fullName evidence="3">Putative Late nodulin</fullName>
    </submittedName>
</protein>
<gene>
    <name evidence="3" type="ORF">MtrunA17_Chr4g0007901</name>
</gene>